<dbReference type="OrthoDB" id="9759544at2"/>
<proteinExistence type="inferred from homology"/>
<dbReference type="RefSeq" id="WP_105000470.1">
    <property type="nucleotide sequence ID" value="NZ_MQVX01000001.1"/>
</dbReference>
<dbReference type="FunFam" id="3.40.1440.60:FF:000001">
    <property type="entry name" value="Primosomal protein N"/>
    <property type="match status" value="1"/>
</dbReference>
<comment type="catalytic activity">
    <reaction evidence="11 12">
        <text>ATP + H2O = ADP + phosphate + H(+)</text>
        <dbReference type="Rhea" id="RHEA:13065"/>
        <dbReference type="ChEBI" id="CHEBI:15377"/>
        <dbReference type="ChEBI" id="CHEBI:15378"/>
        <dbReference type="ChEBI" id="CHEBI:30616"/>
        <dbReference type="ChEBI" id="CHEBI:43474"/>
        <dbReference type="ChEBI" id="CHEBI:456216"/>
        <dbReference type="EC" id="5.6.2.4"/>
    </reaction>
</comment>
<dbReference type="GO" id="GO:0005524">
    <property type="term" value="F:ATP binding"/>
    <property type="evidence" value="ECO:0007669"/>
    <property type="project" value="UniProtKB-UniRule"/>
</dbReference>
<dbReference type="InterPro" id="IPR001650">
    <property type="entry name" value="Helicase_C-like"/>
</dbReference>
<dbReference type="Gene3D" id="3.40.50.300">
    <property type="entry name" value="P-loop containing nucleotide triphosphate hydrolases"/>
    <property type="match status" value="2"/>
</dbReference>
<comment type="function">
    <text evidence="12">Initiates the restart of stalled replication forks, which reloads the replicative helicase on sites other than the origin of replication. Recognizes and binds to abandoned replication forks and remodels them to uncover a helicase loading site. Promotes assembly of the primosome at these replication forks.</text>
</comment>
<feature type="binding site" evidence="12">
    <location>
        <position position="538"/>
    </location>
    <ligand>
        <name>Zn(2+)</name>
        <dbReference type="ChEBI" id="CHEBI:29105"/>
        <label>2</label>
    </ligand>
</feature>
<keyword evidence="6 12" id="KW-0347">Helicase</keyword>
<reference evidence="15" key="1">
    <citation type="submission" date="2016-11" db="EMBL/GenBank/DDBJ databases">
        <title>Trade-off between light-utilization and light-protection in marine flavobacteria.</title>
        <authorList>
            <person name="Kumagai Y."/>
            <person name="Yoshizawa S."/>
            <person name="Kogure K."/>
        </authorList>
    </citation>
    <scope>NUCLEOTIDE SEQUENCE [LARGE SCALE GENOMIC DNA]</scope>
    <source>
        <strain evidence="15">SG-18</strain>
    </source>
</reference>
<dbReference type="GO" id="GO:0043138">
    <property type="term" value="F:3'-5' DNA helicase activity"/>
    <property type="evidence" value="ECO:0007669"/>
    <property type="project" value="UniProtKB-EC"/>
</dbReference>
<evidence type="ECO:0000256" key="7">
    <source>
        <dbReference type="ARBA" id="ARBA00022833"/>
    </source>
</evidence>
<evidence type="ECO:0000259" key="13">
    <source>
        <dbReference type="PROSITE" id="PS51192"/>
    </source>
</evidence>
<feature type="binding site" evidence="12">
    <location>
        <position position="532"/>
    </location>
    <ligand>
        <name>Zn(2+)</name>
        <dbReference type="ChEBI" id="CHEBI:29105"/>
        <label>1</label>
    </ligand>
</feature>
<dbReference type="FunFam" id="3.40.50.300:FF:000489">
    <property type="entry name" value="Primosome assembly protein PriA"/>
    <property type="match status" value="1"/>
</dbReference>
<evidence type="ECO:0000256" key="9">
    <source>
        <dbReference type="ARBA" id="ARBA00023125"/>
    </source>
</evidence>
<sequence>MPNFVDVILPLAIERAYTYRVPDGPDFDVLKAQKRGVRVSVPFGKRKLYTALTYRFHQEPPGAYQAKEVLEVLDEEPLVSEQQWIHWQWIADYYLCTLGEVMKSALPSAFLLQSETQIILNPEELVLPEDLNDEEYLIWDALKIRERLEIAELSEITGRKRPLKAIEKLLQQKKVLLEEDLKAKYSTKKERRLGLGVDYQLDSGLERLLQDLERAPKQKEILMQFFQMQGGSQEGVPRVQLLKRSTAGAASLKSLIDKGILQEFEVDVDRLPLRSNRGPEAVVELSPKQQEVLETIKRGIEEGRPALLHGVTASGKTEVFVKLAEEVIEQGKQVLYLVPEIALTVQLIERLKRYLGGKVVVYHSRFSRNEQVELWLKTHAGGEQVSVIVGARSSLFLPFKNLGLIVVDEEHESSFKQFDPAPRYHGRDAAVYLAHIHRCGIVLGSATPSLESYFNAQNNKYLYTALLERYRPVAMPEIQMISLKEAQRKKQMKGHFSPVLYEAIQDRLARKEQIILFQNRRGYSPVLECTVCGHSPGCPNCDVKLTYHQNRNQLRCHYCGFKSPVPKQCEACGTPGALPKGLGTQQVEEEVKEFFPEARVQRMDQDTTRGKTSLQKIVRQFEQQEIDILIGTQMVTKGLDFERLGLVGVMNADSLMNFPDYRAHERAFQLLMQVAGRAGRAYGQGQVLIQTYQPEHPLLQQLSMYQYLPFYEQQLRERQQFAYPPFVRLVKLSLKSRDYNKVIEGARWMGEALRQLKGCTVLGPEFPLIPRIRNQYIQQILVKSAPGSSTAQTKQSVKRIVHSFHAIAAFRSIRLVFDVDHI</sequence>
<keyword evidence="9 12" id="KW-0238">DNA-binding</keyword>
<evidence type="ECO:0000256" key="3">
    <source>
        <dbReference type="ARBA" id="ARBA00022723"/>
    </source>
</evidence>
<dbReference type="GO" id="GO:0003677">
    <property type="term" value="F:DNA binding"/>
    <property type="evidence" value="ECO:0007669"/>
    <property type="project" value="UniProtKB-UniRule"/>
</dbReference>
<comment type="catalytic activity">
    <reaction evidence="12">
        <text>Couples ATP hydrolysis with the unwinding of duplex DNA by translocating in the 3'-5' direction.</text>
        <dbReference type="EC" id="5.6.2.4"/>
    </reaction>
</comment>
<accession>A0A2S7T5F3</accession>
<keyword evidence="5 12" id="KW-0378">Hydrolase</keyword>
<comment type="cofactor">
    <cofactor evidence="12">
        <name>Zn(2+)</name>
        <dbReference type="ChEBI" id="CHEBI:29105"/>
    </cofactor>
    <text evidence="12">Binds 2 zinc ions per subunit.</text>
</comment>
<dbReference type="GO" id="GO:0006302">
    <property type="term" value="P:double-strand break repair"/>
    <property type="evidence" value="ECO:0007669"/>
    <property type="project" value="InterPro"/>
</dbReference>
<dbReference type="EC" id="5.6.2.4" evidence="12"/>
<evidence type="ECO:0000256" key="1">
    <source>
        <dbReference type="ARBA" id="ARBA00022515"/>
    </source>
</evidence>
<name>A0A2S7T5F3_9FLAO</name>
<comment type="subunit">
    <text evidence="12">Component of the replication restart primosome.</text>
</comment>
<dbReference type="Pfam" id="PF00270">
    <property type="entry name" value="DEAD"/>
    <property type="match status" value="1"/>
</dbReference>
<dbReference type="InterPro" id="IPR042115">
    <property type="entry name" value="PriA_3primeBD_sf"/>
</dbReference>
<dbReference type="GO" id="GO:0006270">
    <property type="term" value="P:DNA replication initiation"/>
    <property type="evidence" value="ECO:0007669"/>
    <property type="project" value="TreeGrafter"/>
</dbReference>
<feature type="binding site" evidence="12">
    <location>
        <position position="569"/>
    </location>
    <ligand>
        <name>Zn(2+)</name>
        <dbReference type="ChEBI" id="CHEBI:29105"/>
        <label>1</label>
    </ligand>
</feature>
<dbReference type="GO" id="GO:0008270">
    <property type="term" value="F:zinc ion binding"/>
    <property type="evidence" value="ECO:0007669"/>
    <property type="project" value="UniProtKB-UniRule"/>
</dbReference>
<dbReference type="GO" id="GO:1990077">
    <property type="term" value="C:primosome complex"/>
    <property type="evidence" value="ECO:0007669"/>
    <property type="project" value="UniProtKB-UniRule"/>
</dbReference>
<feature type="binding site" evidence="12">
    <location>
        <position position="559"/>
    </location>
    <ligand>
        <name>Zn(2+)</name>
        <dbReference type="ChEBI" id="CHEBI:29105"/>
        <label>2</label>
    </ligand>
</feature>
<evidence type="ECO:0000256" key="4">
    <source>
        <dbReference type="ARBA" id="ARBA00022741"/>
    </source>
</evidence>
<dbReference type="Pfam" id="PF17764">
    <property type="entry name" value="PriA_3primeBD"/>
    <property type="match status" value="1"/>
</dbReference>
<dbReference type="SMART" id="SM00487">
    <property type="entry name" value="DEXDc"/>
    <property type="match status" value="1"/>
</dbReference>
<dbReference type="InterPro" id="IPR041236">
    <property type="entry name" value="PriA_C"/>
</dbReference>
<dbReference type="InterPro" id="IPR040498">
    <property type="entry name" value="PriA_CRR"/>
</dbReference>
<dbReference type="HAMAP" id="MF_00983">
    <property type="entry name" value="PriA"/>
    <property type="match status" value="1"/>
</dbReference>
<dbReference type="Pfam" id="PF18074">
    <property type="entry name" value="PriA_C"/>
    <property type="match status" value="1"/>
</dbReference>
<organism evidence="14 15">
    <name type="scientific">Aureicoccus marinus</name>
    <dbReference type="NCBI Taxonomy" id="754435"/>
    <lineage>
        <taxon>Bacteria</taxon>
        <taxon>Pseudomonadati</taxon>
        <taxon>Bacteroidota</taxon>
        <taxon>Flavobacteriia</taxon>
        <taxon>Flavobacteriales</taxon>
        <taxon>Flavobacteriaceae</taxon>
        <taxon>Aureicoccus</taxon>
    </lineage>
</organism>
<evidence type="ECO:0000256" key="8">
    <source>
        <dbReference type="ARBA" id="ARBA00022840"/>
    </source>
</evidence>
<dbReference type="EMBL" id="MQVX01000001">
    <property type="protein sequence ID" value="PQJ14828.1"/>
    <property type="molecule type" value="Genomic_DNA"/>
</dbReference>
<feature type="binding site" evidence="12">
    <location>
        <position position="541"/>
    </location>
    <ligand>
        <name>Zn(2+)</name>
        <dbReference type="ChEBI" id="CHEBI:29105"/>
        <label>2</label>
    </ligand>
</feature>
<dbReference type="PANTHER" id="PTHR30580">
    <property type="entry name" value="PRIMOSOMAL PROTEIN N"/>
    <property type="match status" value="1"/>
</dbReference>
<evidence type="ECO:0000313" key="15">
    <source>
        <dbReference type="Proteomes" id="UP000239366"/>
    </source>
</evidence>
<dbReference type="InterPro" id="IPR011545">
    <property type="entry name" value="DEAD/DEAH_box_helicase_dom"/>
</dbReference>
<evidence type="ECO:0000313" key="14">
    <source>
        <dbReference type="EMBL" id="PQJ14828.1"/>
    </source>
</evidence>
<dbReference type="AlphaFoldDB" id="A0A2S7T5F3"/>
<dbReference type="PROSITE" id="PS51192">
    <property type="entry name" value="HELICASE_ATP_BIND_1"/>
    <property type="match status" value="1"/>
</dbReference>
<dbReference type="PANTHER" id="PTHR30580:SF0">
    <property type="entry name" value="PRIMOSOMAL PROTEIN N"/>
    <property type="match status" value="1"/>
</dbReference>
<dbReference type="InterPro" id="IPR027417">
    <property type="entry name" value="P-loop_NTPase"/>
</dbReference>
<dbReference type="NCBIfam" id="TIGR00595">
    <property type="entry name" value="priA"/>
    <property type="match status" value="1"/>
</dbReference>
<dbReference type="Proteomes" id="UP000239366">
    <property type="component" value="Unassembled WGS sequence"/>
</dbReference>
<evidence type="ECO:0000256" key="5">
    <source>
        <dbReference type="ARBA" id="ARBA00022801"/>
    </source>
</evidence>
<dbReference type="Gene3D" id="3.40.1440.60">
    <property type="entry name" value="PriA, 3(prime) DNA-binding domain"/>
    <property type="match status" value="1"/>
</dbReference>
<keyword evidence="8 12" id="KW-0067">ATP-binding</keyword>
<keyword evidence="2 12" id="KW-0235">DNA replication</keyword>
<dbReference type="Pfam" id="PF00271">
    <property type="entry name" value="Helicase_C"/>
    <property type="match status" value="1"/>
</dbReference>
<comment type="caution">
    <text evidence="14">The sequence shown here is derived from an EMBL/GenBank/DDBJ whole genome shotgun (WGS) entry which is preliminary data.</text>
</comment>
<keyword evidence="4 12" id="KW-0547">Nucleotide-binding</keyword>
<dbReference type="Pfam" id="PF18319">
    <property type="entry name" value="Zn_ribbon_PriA"/>
    <property type="match status" value="1"/>
</dbReference>
<keyword evidence="7 12" id="KW-0862">Zinc</keyword>
<evidence type="ECO:0000256" key="6">
    <source>
        <dbReference type="ARBA" id="ARBA00022806"/>
    </source>
</evidence>
<dbReference type="InterPro" id="IPR014001">
    <property type="entry name" value="Helicase_ATP-bd"/>
</dbReference>
<dbReference type="InterPro" id="IPR005259">
    <property type="entry name" value="PriA"/>
</dbReference>
<feature type="binding site" evidence="12">
    <location>
        <position position="572"/>
    </location>
    <ligand>
        <name>Zn(2+)</name>
        <dbReference type="ChEBI" id="CHEBI:29105"/>
        <label>1</label>
    </ligand>
</feature>
<keyword evidence="15" id="KW-1185">Reference proteome</keyword>
<evidence type="ECO:0000256" key="10">
    <source>
        <dbReference type="ARBA" id="ARBA00023235"/>
    </source>
</evidence>
<feature type="domain" description="Helicase ATP-binding" evidence="13">
    <location>
        <begin position="297"/>
        <end position="466"/>
    </location>
</feature>
<dbReference type="InterPro" id="IPR041222">
    <property type="entry name" value="PriA_3primeBD"/>
</dbReference>
<keyword evidence="10 12" id="KW-0413">Isomerase</keyword>
<dbReference type="CDD" id="cd17929">
    <property type="entry name" value="DEXHc_priA"/>
    <property type="match status" value="1"/>
</dbReference>
<dbReference type="GO" id="GO:0006310">
    <property type="term" value="P:DNA recombination"/>
    <property type="evidence" value="ECO:0007669"/>
    <property type="project" value="InterPro"/>
</dbReference>
<dbReference type="CDD" id="cd18804">
    <property type="entry name" value="SF2_C_priA"/>
    <property type="match status" value="1"/>
</dbReference>
<dbReference type="GO" id="GO:0006269">
    <property type="term" value="P:DNA replication, synthesis of primer"/>
    <property type="evidence" value="ECO:0007669"/>
    <property type="project" value="UniProtKB-KW"/>
</dbReference>
<comment type="similarity">
    <text evidence="12">Belongs to the helicase family. PriA subfamily.</text>
</comment>
<gene>
    <name evidence="12" type="primary">priA</name>
    <name evidence="14" type="ORF">BST99_02940</name>
</gene>
<evidence type="ECO:0000256" key="12">
    <source>
        <dbReference type="HAMAP-Rule" id="MF_00983"/>
    </source>
</evidence>
<keyword evidence="3 12" id="KW-0479">Metal-binding</keyword>
<feature type="binding site" evidence="12">
    <location>
        <position position="556"/>
    </location>
    <ligand>
        <name>Zn(2+)</name>
        <dbReference type="ChEBI" id="CHEBI:29105"/>
        <label>2</label>
    </ligand>
</feature>
<dbReference type="GO" id="GO:0016887">
    <property type="term" value="F:ATP hydrolysis activity"/>
    <property type="evidence" value="ECO:0007669"/>
    <property type="project" value="RHEA"/>
</dbReference>
<evidence type="ECO:0000256" key="2">
    <source>
        <dbReference type="ARBA" id="ARBA00022705"/>
    </source>
</evidence>
<dbReference type="SMART" id="SM00490">
    <property type="entry name" value="HELICc"/>
    <property type="match status" value="1"/>
</dbReference>
<evidence type="ECO:0000256" key="11">
    <source>
        <dbReference type="ARBA" id="ARBA00048988"/>
    </source>
</evidence>
<keyword evidence="1 12" id="KW-0639">Primosome</keyword>
<dbReference type="SUPFAM" id="SSF52540">
    <property type="entry name" value="P-loop containing nucleoside triphosphate hydrolases"/>
    <property type="match status" value="2"/>
</dbReference>
<protein>
    <recommendedName>
        <fullName evidence="12">Replication restart protein PriA</fullName>
    </recommendedName>
    <alternativeName>
        <fullName evidence="12">ATP-dependent DNA helicase PriA</fullName>
        <ecNumber evidence="12">5.6.2.4</ecNumber>
    </alternativeName>
    <alternativeName>
        <fullName evidence="12">DNA 3'-5' helicase PriA</fullName>
    </alternativeName>
</protein>
<feature type="binding site" evidence="12">
    <location>
        <position position="529"/>
    </location>
    <ligand>
        <name>Zn(2+)</name>
        <dbReference type="ChEBI" id="CHEBI:29105"/>
        <label>1</label>
    </ligand>
</feature>